<sequence length="115" mass="13164">MSATIVLIALVALGAWRLDIRRHPNWATSADARFYISSGTWMVLIALYWFLQSRQDPHWVWTAWPVVAVTAALLLLRGLNRLDDWRADEFVQPPPKRDRAQHSKSNYLGPGARTP</sequence>
<dbReference type="RefSeq" id="WP_133120787.1">
    <property type="nucleotide sequence ID" value="NZ_CP092364.2"/>
</dbReference>
<reference evidence="3 4" key="1">
    <citation type="submission" date="2021-05" db="EMBL/GenBank/DDBJ databases">
        <title>Draft Genome Sequences of Clinical Respiratory Isolates of Mycobacterium goodii Recovered in Ireland.</title>
        <authorList>
            <person name="Flanagan P.R."/>
            <person name="Mok S."/>
            <person name="Roycroft E."/>
            <person name="Rogers T.R."/>
            <person name="Fitzgibbon M."/>
        </authorList>
    </citation>
    <scope>NUCLEOTIDE SEQUENCE [LARGE SCALE GENOMIC DNA]</scope>
    <source>
        <strain evidence="3 4">14IE55</strain>
    </source>
</reference>
<keyword evidence="4" id="KW-1185">Reference proteome</keyword>
<feature type="region of interest" description="Disordered" evidence="1">
    <location>
        <begin position="90"/>
        <end position="115"/>
    </location>
</feature>
<evidence type="ECO:0000256" key="1">
    <source>
        <dbReference type="SAM" id="MobiDB-lite"/>
    </source>
</evidence>
<feature type="compositionally biased region" description="Basic and acidic residues" evidence="1">
    <location>
        <begin position="90"/>
        <end position="101"/>
    </location>
</feature>
<gene>
    <name evidence="3" type="ORF">KL859_27910</name>
</gene>
<dbReference type="Proteomes" id="UP000696413">
    <property type="component" value="Unassembled WGS sequence"/>
</dbReference>
<dbReference type="EMBL" id="JAHBOM010000028">
    <property type="protein sequence ID" value="MBU8826684.1"/>
    <property type="molecule type" value="Genomic_DNA"/>
</dbReference>
<comment type="caution">
    <text evidence="3">The sequence shown here is derived from an EMBL/GenBank/DDBJ whole genome shotgun (WGS) entry which is preliminary data.</text>
</comment>
<feature type="transmembrane region" description="Helical" evidence="2">
    <location>
        <begin position="58"/>
        <end position="76"/>
    </location>
</feature>
<evidence type="ECO:0000313" key="3">
    <source>
        <dbReference type="EMBL" id="MBU8826684.1"/>
    </source>
</evidence>
<proteinExistence type="predicted"/>
<keyword evidence="2" id="KW-1133">Transmembrane helix</keyword>
<evidence type="ECO:0000313" key="4">
    <source>
        <dbReference type="Proteomes" id="UP000696413"/>
    </source>
</evidence>
<keyword evidence="2" id="KW-0812">Transmembrane</keyword>
<evidence type="ECO:0008006" key="5">
    <source>
        <dbReference type="Google" id="ProtNLM"/>
    </source>
</evidence>
<accession>A0ABS6HVI3</accession>
<protein>
    <recommendedName>
        <fullName evidence="5">Transmembrane protein</fullName>
    </recommendedName>
</protein>
<feature type="transmembrane region" description="Helical" evidence="2">
    <location>
        <begin position="33"/>
        <end position="51"/>
    </location>
</feature>
<evidence type="ECO:0000256" key="2">
    <source>
        <dbReference type="SAM" id="Phobius"/>
    </source>
</evidence>
<organism evidence="3 4">
    <name type="scientific">Mycolicibacterium goodii</name>
    <name type="common">Mycobacterium goodii</name>
    <dbReference type="NCBI Taxonomy" id="134601"/>
    <lineage>
        <taxon>Bacteria</taxon>
        <taxon>Bacillati</taxon>
        <taxon>Actinomycetota</taxon>
        <taxon>Actinomycetes</taxon>
        <taxon>Mycobacteriales</taxon>
        <taxon>Mycobacteriaceae</taxon>
        <taxon>Mycolicibacterium</taxon>
    </lineage>
</organism>
<name>A0ABS6HVI3_MYCGD</name>
<keyword evidence="2" id="KW-0472">Membrane</keyword>